<evidence type="ECO:0000256" key="2">
    <source>
        <dbReference type="ARBA" id="ARBA00023125"/>
    </source>
</evidence>
<dbReference type="EMBL" id="CP101990">
    <property type="protein sequence ID" value="UUI68754.1"/>
    <property type="molecule type" value="Genomic_DNA"/>
</dbReference>
<dbReference type="SUPFAM" id="SSF54909">
    <property type="entry name" value="Dimeric alpha+beta barrel"/>
    <property type="match status" value="1"/>
</dbReference>
<feature type="domain" description="Transcription regulator AsnC/Lrp ligand binding" evidence="5">
    <location>
        <begin position="79"/>
        <end position="145"/>
    </location>
</feature>
<feature type="region of interest" description="Disordered" evidence="4">
    <location>
        <begin position="163"/>
        <end position="182"/>
    </location>
</feature>
<feature type="domain" description="HTH asnC-type" evidence="6">
    <location>
        <begin position="13"/>
        <end position="51"/>
    </location>
</feature>
<proteinExistence type="predicted"/>
<dbReference type="InterPro" id="IPR000485">
    <property type="entry name" value="AsnC-type_HTH_dom"/>
</dbReference>
<gene>
    <name evidence="7" type="ORF">NP095_01190</name>
</gene>
<name>A0ABY5KG10_9ACTN</name>
<reference evidence="7 8" key="1">
    <citation type="submission" date="2022-07" db="EMBL/GenBank/DDBJ databases">
        <title>Novel species in genus Aeromicrobium.</title>
        <authorList>
            <person name="Ye L."/>
        </authorList>
    </citation>
    <scope>NUCLEOTIDE SEQUENCE [LARGE SCALE GENOMIC DNA]</scope>
    <source>
        <strain evidence="8">zg-Y50</strain>
    </source>
</reference>
<keyword evidence="1" id="KW-0805">Transcription regulation</keyword>
<dbReference type="Gene3D" id="3.30.70.920">
    <property type="match status" value="1"/>
</dbReference>
<dbReference type="InterPro" id="IPR011008">
    <property type="entry name" value="Dimeric_a/b-barrel"/>
</dbReference>
<dbReference type="SMART" id="SM00344">
    <property type="entry name" value="HTH_ASNC"/>
    <property type="match status" value="2"/>
</dbReference>
<dbReference type="Gene3D" id="1.10.10.10">
    <property type="entry name" value="Winged helix-like DNA-binding domain superfamily/Winged helix DNA-binding domain"/>
    <property type="match status" value="2"/>
</dbReference>
<evidence type="ECO:0000256" key="3">
    <source>
        <dbReference type="ARBA" id="ARBA00023163"/>
    </source>
</evidence>
<keyword evidence="2" id="KW-0238">DNA-binding</keyword>
<dbReference type="Proteomes" id="UP001315860">
    <property type="component" value="Chromosome"/>
</dbReference>
<sequence length="336" mass="36546">MYASAQCLPELPEIDLALVHALQVAPRAPWSAIARTIGVDPATAARRWDRLVEERLAWFVVRPSAEQLAPDRDGVLLKVRCRPGTEVRVAERVAAVRGVYSVDLLAGDDDLAIVVIGRGIAAMRQMVDELVGSDPDILRTRMFFLAEVHREDGQWQLDVLTDEQKSGLERPRTGPATPPDPETLEKITQILMEDPRMSVADIGRRLDRPEPTARRLLERVLNSGALRLGCDVVASAGGAGRAVMLEVCTDDPLTAGHVIGAESRVVRCAAVVGPANLALVARFAALDENYDLELRAAAIVPGWRVADRATVVRSVKRQGRVLDDEGRVVLDPYGAA</sequence>
<evidence type="ECO:0000313" key="8">
    <source>
        <dbReference type="Proteomes" id="UP001315860"/>
    </source>
</evidence>
<protein>
    <submittedName>
        <fullName evidence="7">AsnC family transcriptional regulator</fullName>
    </submittedName>
</protein>
<feature type="compositionally biased region" description="Basic and acidic residues" evidence="4">
    <location>
        <begin position="163"/>
        <end position="172"/>
    </location>
</feature>
<evidence type="ECO:0000259" key="6">
    <source>
        <dbReference type="Pfam" id="PF13404"/>
    </source>
</evidence>
<keyword evidence="3" id="KW-0804">Transcription</keyword>
<organism evidence="7 8">
    <name type="scientific">Aeromicrobium duanguangcaii</name>
    <dbReference type="NCBI Taxonomy" id="2968086"/>
    <lineage>
        <taxon>Bacteria</taxon>
        <taxon>Bacillati</taxon>
        <taxon>Actinomycetota</taxon>
        <taxon>Actinomycetes</taxon>
        <taxon>Propionibacteriales</taxon>
        <taxon>Nocardioidaceae</taxon>
        <taxon>Aeromicrobium</taxon>
    </lineage>
</organism>
<dbReference type="PANTHER" id="PTHR30154">
    <property type="entry name" value="LEUCINE-RESPONSIVE REGULATORY PROTEIN"/>
    <property type="match status" value="1"/>
</dbReference>
<evidence type="ECO:0000313" key="7">
    <source>
        <dbReference type="EMBL" id="UUI68754.1"/>
    </source>
</evidence>
<evidence type="ECO:0000256" key="1">
    <source>
        <dbReference type="ARBA" id="ARBA00023015"/>
    </source>
</evidence>
<dbReference type="PANTHER" id="PTHR30154:SF34">
    <property type="entry name" value="TRANSCRIPTIONAL REGULATOR AZLB"/>
    <property type="match status" value="1"/>
</dbReference>
<dbReference type="InterPro" id="IPR019887">
    <property type="entry name" value="Tscrpt_reg_AsnC/Lrp_C"/>
</dbReference>
<dbReference type="InterPro" id="IPR019888">
    <property type="entry name" value="Tscrpt_reg_AsnC-like"/>
</dbReference>
<dbReference type="RefSeq" id="WP_232418021.1">
    <property type="nucleotide sequence ID" value="NZ_CP101990.1"/>
</dbReference>
<dbReference type="InterPro" id="IPR036388">
    <property type="entry name" value="WH-like_DNA-bd_sf"/>
</dbReference>
<evidence type="ECO:0000256" key="4">
    <source>
        <dbReference type="SAM" id="MobiDB-lite"/>
    </source>
</evidence>
<dbReference type="Pfam" id="PF13404">
    <property type="entry name" value="HTH_AsnC-type"/>
    <property type="match status" value="1"/>
</dbReference>
<keyword evidence="8" id="KW-1185">Reference proteome</keyword>
<accession>A0ABY5KG10</accession>
<dbReference type="Pfam" id="PF01037">
    <property type="entry name" value="AsnC_trans_reg"/>
    <property type="match status" value="1"/>
</dbReference>
<evidence type="ECO:0000259" key="5">
    <source>
        <dbReference type="Pfam" id="PF01037"/>
    </source>
</evidence>